<sequence length="28" mass="3087">MNHSPTLLHYPSRNNPPADLPSSHPLPP</sequence>
<gene>
    <name evidence="2" type="ORF">TSAR_008484</name>
</gene>
<feature type="region of interest" description="Disordered" evidence="1">
    <location>
        <begin position="1"/>
        <end position="28"/>
    </location>
</feature>
<protein>
    <submittedName>
        <fullName evidence="2">Uncharacterized protein</fullName>
    </submittedName>
</protein>
<evidence type="ECO:0000256" key="1">
    <source>
        <dbReference type="SAM" id="MobiDB-lite"/>
    </source>
</evidence>
<dbReference type="AlphaFoldDB" id="A0A232EZM9"/>
<proteinExistence type="predicted"/>
<comment type="caution">
    <text evidence="2">The sequence shown here is derived from an EMBL/GenBank/DDBJ whole genome shotgun (WGS) entry which is preliminary data.</text>
</comment>
<accession>A0A232EZM9</accession>
<dbReference type="Proteomes" id="UP000215335">
    <property type="component" value="Unassembled WGS sequence"/>
</dbReference>
<evidence type="ECO:0000313" key="2">
    <source>
        <dbReference type="EMBL" id="OXU23789.1"/>
    </source>
</evidence>
<evidence type="ECO:0000313" key="3">
    <source>
        <dbReference type="Proteomes" id="UP000215335"/>
    </source>
</evidence>
<dbReference type="EMBL" id="NNAY01001497">
    <property type="protein sequence ID" value="OXU23789.1"/>
    <property type="molecule type" value="Genomic_DNA"/>
</dbReference>
<keyword evidence="3" id="KW-1185">Reference proteome</keyword>
<organism evidence="2 3">
    <name type="scientific">Trichomalopsis sarcophagae</name>
    <dbReference type="NCBI Taxonomy" id="543379"/>
    <lineage>
        <taxon>Eukaryota</taxon>
        <taxon>Metazoa</taxon>
        <taxon>Ecdysozoa</taxon>
        <taxon>Arthropoda</taxon>
        <taxon>Hexapoda</taxon>
        <taxon>Insecta</taxon>
        <taxon>Pterygota</taxon>
        <taxon>Neoptera</taxon>
        <taxon>Endopterygota</taxon>
        <taxon>Hymenoptera</taxon>
        <taxon>Apocrita</taxon>
        <taxon>Proctotrupomorpha</taxon>
        <taxon>Chalcidoidea</taxon>
        <taxon>Pteromalidae</taxon>
        <taxon>Pteromalinae</taxon>
        <taxon>Trichomalopsis</taxon>
    </lineage>
</organism>
<reference evidence="2 3" key="1">
    <citation type="journal article" date="2017" name="Curr. Biol.">
        <title>The Evolution of Venom by Co-option of Single-Copy Genes.</title>
        <authorList>
            <person name="Martinson E.O."/>
            <person name="Mrinalini"/>
            <person name="Kelkar Y.D."/>
            <person name="Chang C.H."/>
            <person name="Werren J.H."/>
        </authorList>
    </citation>
    <scope>NUCLEOTIDE SEQUENCE [LARGE SCALE GENOMIC DNA]</scope>
    <source>
        <strain evidence="2 3">Alberta</strain>
        <tissue evidence="2">Whole body</tissue>
    </source>
</reference>
<name>A0A232EZM9_9HYME</name>